<protein>
    <recommendedName>
        <fullName evidence="11">Dynein regulatory complex subunit 3</fullName>
    </recommendedName>
</protein>
<evidence type="ECO:0000256" key="8">
    <source>
        <dbReference type="ARBA" id="ARBA00023212"/>
    </source>
</evidence>
<keyword evidence="6 12" id="KW-0175">Coiled coil</keyword>
<evidence type="ECO:0000256" key="10">
    <source>
        <dbReference type="ARBA" id="ARBA00038378"/>
    </source>
</evidence>
<name>A0A7I8VJZ4_9ANNE</name>
<accession>A0A7I8VJZ4</accession>
<dbReference type="InterPro" id="IPR050576">
    <property type="entry name" value="Cilia_flagella_integrity"/>
</dbReference>
<dbReference type="Gene3D" id="3.80.10.10">
    <property type="entry name" value="Ribonuclease Inhibitor"/>
    <property type="match status" value="1"/>
</dbReference>
<keyword evidence="7" id="KW-0969">Cilium</keyword>
<keyword evidence="4" id="KW-0677">Repeat</keyword>
<dbReference type="PANTHER" id="PTHR45973">
    <property type="entry name" value="PROTEIN PHOSPHATASE 1 REGULATORY SUBUNIT SDS22-RELATED"/>
    <property type="match status" value="1"/>
</dbReference>
<evidence type="ECO:0000313" key="13">
    <source>
        <dbReference type="EMBL" id="CAD5116352.1"/>
    </source>
</evidence>
<feature type="coiled-coil region" evidence="12">
    <location>
        <begin position="374"/>
        <end position="426"/>
    </location>
</feature>
<dbReference type="SMART" id="SM00365">
    <property type="entry name" value="LRR_SD22"/>
    <property type="match status" value="4"/>
</dbReference>
<dbReference type="Proteomes" id="UP000549394">
    <property type="component" value="Unassembled WGS sequence"/>
</dbReference>
<evidence type="ECO:0000256" key="11">
    <source>
        <dbReference type="ARBA" id="ARBA00040950"/>
    </source>
</evidence>
<dbReference type="GO" id="GO:0005929">
    <property type="term" value="C:cilium"/>
    <property type="evidence" value="ECO:0007669"/>
    <property type="project" value="TreeGrafter"/>
</dbReference>
<keyword evidence="2" id="KW-0963">Cytoplasm</keyword>
<dbReference type="SUPFAM" id="SSF52075">
    <property type="entry name" value="Outer arm dynein light chain 1"/>
    <property type="match status" value="1"/>
</dbReference>
<sequence length="523" mass="61589">MSRLYDTIEPSVIDDEMLQRAVVEQGPKNEAGKLAREEGIDFADVTSLRLDFKNILKIGNLWSFKSLVKLQLDNNIIERIEGLDTLVNLVWLDLSFNNIEVIENLDNLTLLEDLTLYNNRIERVENMDNLTKLHVLSVGNNQLKDLENMKYLRKFDNLRTLNLTGNPIKNDAAYESYIAAHLPDLEYLDYRLVDQKTREAAKEKYDIALQELEEGERNAARKKEEEIKKTEELELHKAAYVEHLNDSTLFDSLYAEDPEGMKLNKIPTVDEMISNYREEFNEICREIFEFGLKMHVERQAEVKMFWECVREAKETNKQLGINKIEEFMEYRKRVLPELLIEPGENHEEQEAHEEYQKTIDKLWDALMIYEMQLVDQLEDVIKEFERAMSDMVANFKENVSALFSRMRELENQHNEKLLEIGQMTLEKIVKGEVDDDIPDEIRDLFVDKDTLNSAVTSSHDVHLMKIDNREDDCTTKVNTWLTNLTRTIHEQEEIERNRQRVTEISHLIDHLKDDFENNYSAEF</sequence>
<dbReference type="PROSITE" id="PS51450">
    <property type="entry name" value="LRR"/>
    <property type="match status" value="4"/>
</dbReference>
<dbReference type="PANTHER" id="PTHR45973:SF12">
    <property type="entry name" value="DYNEIN REGULATORY COMPLEX SUBUNIT 3"/>
    <property type="match status" value="1"/>
</dbReference>
<evidence type="ECO:0000256" key="2">
    <source>
        <dbReference type="ARBA" id="ARBA00022490"/>
    </source>
</evidence>
<proteinExistence type="inferred from homology"/>
<dbReference type="InterPro" id="IPR001611">
    <property type="entry name" value="Leu-rich_rpt"/>
</dbReference>
<comment type="caution">
    <text evidence="13">The sequence shown here is derived from an EMBL/GenBank/DDBJ whole genome shotgun (WGS) entry which is preliminary data.</text>
</comment>
<evidence type="ECO:0000256" key="1">
    <source>
        <dbReference type="ARBA" id="ARBA00004611"/>
    </source>
</evidence>
<evidence type="ECO:0000313" key="14">
    <source>
        <dbReference type="Proteomes" id="UP000549394"/>
    </source>
</evidence>
<keyword evidence="9" id="KW-0966">Cell projection</keyword>
<evidence type="ECO:0000256" key="7">
    <source>
        <dbReference type="ARBA" id="ARBA00023069"/>
    </source>
</evidence>
<evidence type="ECO:0000256" key="4">
    <source>
        <dbReference type="ARBA" id="ARBA00022737"/>
    </source>
</evidence>
<dbReference type="EMBL" id="CAJFCJ010000006">
    <property type="protein sequence ID" value="CAD5116352.1"/>
    <property type="molecule type" value="Genomic_DNA"/>
</dbReference>
<evidence type="ECO:0000256" key="9">
    <source>
        <dbReference type="ARBA" id="ARBA00023273"/>
    </source>
</evidence>
<gene>
    <name evidence="13" type="ORF">DGYR_LOCUS4989</name>
</gene>
<keyword evidence="14" id="KW-1185">Reference proteome</keyword>
<dbReference type="OrthoDB" id="27917at2759"/>
<keyword evidence="5" id="KW-0282">Flagellum</keyword>
<keyword evidence="3" id="KW-0433">Leucine-rich repeat</keyword>
<dbReference type="AlphaFoldDB" id="A0A7I8VJZ4"/>
<evidence type="ECO:0000256" key="6">
    <source>
        <dbReference type="ARBA" id="ARBA00023054"/>
    </source>
</evidence>
<reference evidence="13 14" key="1">
    <citation type="submission" date="2020-08" db="EMBL/GenBank/DDBJ databases">
        <authorList>
            <person name="Hejnol A."/>
        </authorList>
    </citation>
    <scope>NUCLEOTIDE SEQUENCE [LARGE SCALE GENOMIC DNA]</scope>
</reference>
<dbReference type="Pfam" id="PF14580">
    <property type="entry name" value="LRR_9"/>
    <property type="match status" value="1"/>
</dbReference>
<feature type="coiled-coil region" evidence="12">
    <location>
        <begin position="198"/>
        <end position="233"/>
    </location>
</feature>
<evidence type="ECO:0000256" key="12">
    <source>
        <dbReference type="SAM" id="Coils"/>
    </source>
</evidence>
<dbReference type="InterPro" id="IPR032675">
    <property type="entry name" value="LRR_dom_sf"/>
</dbReference>
<comment type="similarity">
    <text evidence="10">Belongs to the DRC3 family.</text>
</comment>
<evidence type="ECO:0000256" key="3">
    <source>
        <dbReference type="ARBA" id="ARBA00022614"/>
    </source>
</evidence>
<evidence type="ECO:0000256" key="5">
    <source>
        <dbReference type="ARBA" id="ARBA00022846"/>
    </source>
</evidence>
<comment type="subcellular location">
    <subcellularLocation>
        <location evidence="1">Cytoplasm</location>
        <location evidence="1">Cytoskeleton</location>
        <location evidence="1">Flagellum axoneme</location>
    </subcellularLocation>
</comment>
<keyword evidence="8" id="KW-0206">Cytoskeleton</keyword>
<organism evidence="13 14">
    <name type="scientific">Dimorphilus gyrociliatus</name>
    <dbReference type="NCBI Taxonomy" id="2664684"/>
    <lineage>
        <taxon>Eukaryota</taxon>
        <taxon>Metazoa</taxon>
        <taxon>Spiralia</taxon>
        <taxon>Lophotrochozoa</taxon>
        <taxon>Annelida</taxon>
        <taxon>Polychaeta</taxon>
        <taxon>Polychaeta incertae sedis</taxon>
        <taxon>Dinophilidae</taxon>
        <taxon>Dimorphilus</taxon>
    </lineage>
</organism>